<evidence type="ECO:0000256" key="2">
    <source>
        <dbReference type="ARBA" id="ARBA00009788"/>
    </source>
</evidence>
<evidence type="ECO:0000313" key="10">
    <source>
        <dbReference type="EnsemblMetazoa" id="PHUM581970-PA"/>
    </source>
</evidence>
<evidence type="ECO:0000256" key="5">
    <source>
        <dbReference type="ARBA" id="ARBA00023242"/>
    </source>
</evidence>
<dbReference type="CTD" id="8232476"/>
<keyword evidence="4" id="KW-0804">Transcription</keyword>
<evidence type="ECO:0000256" key="4">
    <source>
        <dbReference type="ARBA" id="ARBA00023163"/>
    </source>
</evidence>
<evidence type="ECO:0000256" key="1">
    <source>
        <dbReference type="ARBA" id="ARBA00004123"/>
    </source>
</evidence>
<dbReference type="eggNOG" id="KOG3219">
    <property type="taxonomic scope" value="Eukaryota"/>
</dbReference>
<accession>E0W1S0</accession>
<dbReference type="PANTHER" id="PTHR13218">
    <property type="entry name" value="TRANSCRIPTION INITIATION FACTOR TFIID SUBUNIT 11-RELATED"/>
    <property type="match status" value="1"/>
</dbReference>
<dbReference type="GO" id="GO:0003743">
    <property type="term" value="F:translation initiation factor activity"/>
    <property type="evidence" value="ECO:0007669"/>
    <property type="project" value="UniProtKB-KW"/>
</dbReference>
<dbReference type="CDD" id="cd08048">
    <property type="entry name" value="HFD_TAF11"/>
    <property type="match status" value="1"/>
</dbReference>
<organism>
    <name type="scientific">Pediculus humanus subsp. corporis</name>
    <name type="common">Body louse</name>
    <dbReference type="NCBI Taxonomy" id="121224"/>
    <lineage>
        <taxon>Eukaryota</taxon>
        <taxon>Metazoa</taxon>
        <taxon>Ecdysozoa</taxon>
        <taxon>Arthropoda</taxon>
        <taxon>Hexapoda</taxon>
        <taxon>Insecta</taxon>
        <taxon>Pterygota</taxon>
        <taxon>Neoptera</taxon>
        <taxon>Paraneoptera</taxon>
        <taxon>Psocodea</taxon>
        <taxon>Troctomorpha</taxon>
        <taxon>Phthiraptera</taxon>
        <taxon>Anoplura</taxon>
        <taxon>Pediculidae</taxon>
        <taxon>Pediculus</taxon>
    </lineage>
</organism>
<comment type="similarity">
    <text evidence="2">Belongs to the TAF11 family.</text>
</comment>
<reference evidence="10" key="3">
    <citation type="submission" date="2020-05" db="UniProtKB">
        <authorList>
            <consortium name="EnsemblMetazoa"/>
        </authorList>
    </citation>
    <scope>IDENTIFICATION</scope>
    <source>
        <strain evidence="10">USDA</strain>
    </source>
</reference>
<dbReference type="STRING" id="121224.E0W1S0"/>
<dbReference type="EnsemblMetazoa" id="PHUM581970-RA">
    <property type="protein sequence ID" value="PHUM581970-PA"/>
    <property type="gene ID" value="PHUM581970"/>
</dbReference>
<keyword evidence="9" id="KW-0396">Initiation factor</keyword>
<keyword evidence="9" id="KW-0648">Protein biosynthesis</keyword>
<protein>
    <submittedName>
        <fullName evidence="9">Transcription initiation factor TFIID subunit, putative</fullName>
    </submittedName>
</protein>
<reference evidence="9" key="1">
    <citation type="submission" date="2007-04" db="EMBL/GenBank/DDBJ databases">
        <title>Annotation of Pediculus humanus corporis strain USDA.</title>
        <authorList>
            <person name="Kirkness E."/>
            <person name="Hannick L."/>
            <person name="Hass B."/>
            <person name="Bruggner R."/>
            <person name="Lawson D."/>
            <person name="Bidwell S."/>
            <person name="Joardar V."/>
            <person name="Caler E."/>
            <person name="Walenz B."/>
            <person name="Inman J."/>
            <person name="Schobel S."/>
            <person name="Galinsky K."/>
            <person name="Amedeo P."/>
            <person name="Strausberg R."/>
        </authorList>
    </citation>
    <scope>NUCLEOTIDE SEQUENCE</scope>
    <source>
        <strain evidence="9">USDA</strain>
    </source>
</reference>
<feature type="domain" description="TAFII28-like protein" evidence="8">
    <location>
        <begin position="92"/>
        <end position="177"/>
    </location>
</feature>
<dbReference type="EMBL" id="DS235873">
    <property type="protein sequence ID" value="EEB19652.1"/>
    <property type="molecule type" value="Genomic_DNA"/>
</dbReference>
<dbReference type="EMBL" id="AAZO01007084">
    <property type="status" value="NOT_ANNOTATED_CDS"/>
    <property type="molecule type" value="Genomic_DNA"/>
</dbReference>
<dbReference type="Gene3D" id="1.10.20.10">
    <property type="entry name" value="Histone, subunit A"/>
    <property type="match status" value="1"/>
</dbReference>
<proteinExistence type="inferred from homology"/>
<dbReference type="Proteomes" id="UP000009046">
    <property type="component" value="Unassembled WGS sequence"/>
</dbReference>
<evidence type="ECO:0000313" key="11">
    <source>
        <dbReference type="Proteomes" id="UP000009046"/>
    </source>
</evidence>
<keyword evidence="6" id="KW-0175">Coiled coil</keyword>
<dbReference type="InterPro" id="IPR009072">
    <property type="entry name" value="Histone-fold"/>
</dbReference>
<comment type="subcellular location">
    <subcellularLocation>
        <location evidence="1">Nucleus</location>
    </subcellularLocation>
</comment>
<keyword evidence="3" id="KW-0805">Transcription regulation</keyword>
<dbReference type="InterPro" id="IPR006809">
    <property type="entry name" value="TAFII28_dom"/>
</dbReference>
<dbReference type="PANTHER" id="PTHR13218:SF8">
    <property type="entry name" value="TRANSCRIPTION INITIATION FACTOR TFIID SUBUNIT 11"/>
    <property type="match status" value="1"/>
</dbReference>
<dbReference type="GO" id="GO:0005669">
    <property type="term" value="C:transcription factor TFIID complex"/>
    <property type="evidence" value="ECO:0007669"/>
    <property type="project" value="InterPro"/>
</dbReference>
<dbReference type="RefSeq" id="XP_002432390.1">
    <property type="nucleotide sequence ID" value="XM_002432345.1"/>
</dbReference>
<keyword evidence="5" id="KW-0539">Nucleus</keyword>
<evidence type="ECO:0000256" key="6">
    <source>
        <dbReference type="SAM" id="Coils"/>
    </source>
</evidence>
<dbReference type="GO" id="GO:0016251">
    <property type="term" value="F:RNA polymerase II general transcription initiation factor activity"/>
    <property type="evidence" value="ECO:0007669"/>
    <property type="project" value="TreeGrafter"/>
</dbReference>
<name>E0W1S0_PEDHC</name>
<evidence type="ECO:0000256" key="7">
    <source>
        <dbReference type="SAM" id="MobiDB-lite"/>
    </source>
</evidence>
<dbReference type="InterPro" id="IPR045127">
    <property type="entry name" value="TAF11-like"/>
</dbReference>
<dbReference type="GeneID" id="8232476"/>
<dbReference type="Pfam" id="PF04719">
    <property type="entry name" value="TAFII28"/>
    <property type="match status" value="1"/>
</dbReference>
<dbReference type="GO" id="GO:0046982">
    <property type="term" value="F:protein heterodimerization activity"/>
    <property type="evidence" value="ECO:0007669"/>
    <property type="project" value="InterPro"/>
</dbReference>
<sequence length="194" mass="22200">MDSSPSHEFCANEKEDNDNSLKSISNQGLDEILAPTSIYNSNETSSGTNLSSFTNDIKFEPDVEFSKNDKHKKKEFKSKKELEEEEREKMQVLVSNFTEEQLDRYEMYRRSAFPKAAIKRLMQTITGCSVSQNAVIAMSGIAKVFVGEVVEEALDVMEEQDELGPVQPKHLREAVRRLRVARNFPISKNEKRLF</sequence>
<dbReference type="VEuPathDB" id="VectorBase:PHUM581970"/>
<dbReference type="OrthoDB" id="28335at2759"/>
<dbReference type="HOGENOM" id="CLU_088696_0_2_1"/>
<evidence type="ECO:0000256" key="3">
    <source>
        <dbReference type="ARBA" id="ARBA00023015"/>
    </source>
</evidence>
<dbReference type="FunCoup" id="E0W1S0">
    <property type="interactions" value="647"/>
</dbReference>
<gene>
    <name evidence="10" type="primary">8232476</name>
    <name evidence="9" type="ORF">Phum_PHUM581970</name>
</gene>
<keyword evidence="11" id="KW-1185">Reference proteome</keyword>
<dbReference type="GO" id="GO:0051123">
    <property type="term" value="P:RNA polymerase II preinitiation complex assembly"/>
    <property type="evidence" value="ECO:0007669"/>
    <property type="project" value="InterPro"/>
</dbReference>
<feature type="region of interest" description="Disordered" evidence="7">
    <location>
        <begin position="1"/>
        <end position="23"/>
    </location>
</feature>
<dbReference type="FunFam" id="1.10.20.10:FF:000025">
    <property type="entry name" value="Transcription initiation factor TFIID subunit 11"/>
    <property type="match status" value="1"/>
</dbReference>
<feature type="coiled-coil region" evidence="6">
    <location>
        <begin position="68"/>
        <end position="100"/>
    </location>
</feature>
<reference evidence="9" key="2">
    <citation type="submission" date="2007-04" db="EMBL/GenBank/DDBJ databases">
        <title>The genome of the human body louse.</title>
        <authorList>
            <consortium name="The Human Body Louse Genome Consortium"/>
            <person name="Kirkness E."/>
            <person name="Walenz B."/>
            <person name="Hass B."/>
            <person name="Bruggner R."/>
            <person name="Strausberg R."/>
        </authorList>
    </citation>
    <scope>NUCLEOTIDE SEQUENCE</scope>
    <source>
        <strain evidence="9">USDA</strain>
    </source>
</reference>
<dbReference type="SUPFAM" id="SSF47113">
    <property type="entry name" value="Histone-fold"/>
    <property type="match status" value="1"/>
</dbReference>
<dbReference type="AlphaFoldDB" id="E0W1S0"/>
<evidence type="ECO:0000259" key="8">
    <source>
        <dbReference type="Pfam" id="PF04719"/>
    </source>
</evidence>
<evidence type="ECO:0000313" key="9">
    <source>
        <dbReference type="EMBL" id="EEB19652.1"/>
    </source>
</evidence>
<feature type="compositionally biased region" description="Basic and acidic residues" evidence="7">
    <location>
        <begin position="10"/>
        <end position="19"/>
    </location>
</feature>
<dbReference type="KEGG" id="phu:Phum_PHUM581970"/>
<dbReference type="InParanoid" id="E0W1S0"/>